<feature type="region of interest" description="Disordered" evidence="1">
    <location>
        <begin position="1"/>
        <end position="30"/>
    </location>
</feature>
<evidence type="ECO:0000313" key="3">
    <source>
        <dbReference type="Proteomes" id="UP000235672"/>
    </source>
</evidence>
<feature type="compositionally biased region" description="Low complexity" evidence="1">
    <location>
        <begin position="1"/>
        <end position="16"/>
    </location>
</feature>
<dbReference type="EMBL" id="KZ613466">
    <property type="protein sequence ID" value="PMD27141.1"/>
    <property type="molecule type" value="Genomic_DNA"/>
</dbReference>
<reference evidence="2 3" key="1">
    <citation type="submission" date="2016-05" db="EMBL/GenBank/DDBJ databases">
        <title>A degradative enzymes factory behind the ericoid mycorrhizal symbiosis.</title>
        <authorList>
            <consortium name="DOE Joint Genome Institute"/>
            <person name="Martino E."/>
            <person name="Morin E."/>
            <person name="Grelet G."/>
            <person name="Kuo A."/>
            <person name="Kohler A."/>
            <person name="Daghino S."/>
            <person name="Barry K."/>
            <person name="Choi C."/>
            <person name="Cichocki N."/>
            <person name="Clum A."/>
            <person name="Copeland A."/>
            <person name="Hainaut M."/>
            <person name="Haridas S."/>
            <person name="Labutti K."/>
            <person name="Lindquist E."/>
            <person name="Lipzen A."/>
            <person name="Khouja H.-R."/>
            <person name="Murat C."/>
            <person name="Ohm R."/>
            <person name="Olson A."/>
            <person name="Spatafora J."/>
            <person name="Veneault-Fourrey C."/>
            <person name="Henrissat B."/>
            <person name="Grigoriev I."/>
            <person name="Martin F."/>
            <person name="Perotto S."/>
        </authorList>
    </citation>
    <scope>NUCLEOTIDE SEQUENCE [LARGE SCALE GENOMIC DNA]</scope>
    <source>
        <strain evidence="2 3">UAMH 7357</strain>
    </source>
</reference>
<sequence length="195" mass="21114">MSATSTVSVSVVDITSPPSPLPATKSDENSSELIEAVASLNVSHSSLPSKRGSKTSMRVENIDGIDSGYASKNASKASTPECSRVIEGGEVVSRASRWPVTGRKKKKLIHFETPIPILTQNRFEDLRELHADNLAKLTRGVSKCRGILMSLKVLGESEAAAAPWVFIQCDKAIAKKIRLFFKQRSVESDFTSPLA</sequence>
<dbReference type="AlphaFoldDB" id="A0A2J6QLK5"/>
<evidence type="ECO:0000313" key="2">
    <source>
        <dbReference type="EMBL" id="PMD27141.1"/>
    </source>
</evidence>
<proteinExistence type="predicted"/>
<gene>
    <name evidence="2" type="ORF">NA56DRAFT_640889</name>
</gene>
<dbReference type="Proteomes" id="UP000235672">
    <property type="component" value="Unassembled WGS sequence"/>
</dbReference>
<dbReference type="OrthoDB" id="5865767at2759"/>
<organism evidence="2 3">
    <name type="scientific">Hyaloscypha hepaticicola</name>
    <dbReference type="NCBI Taxonomy" id="2082293"/>
    <lineage>
        <taxon>Eukaryota</taxon>
        <taxon>Fungi</taxon>
        <taxon>Dikarya</taxon>
        <taxon>Ascomycota</taxon>
        <taxon>Pezizomycotina</taxon>
        <taxon>Leotiomycetes</taxon>
        <taxon>Helotiales</taxon>
        <taxon>Hyaloscyphaceae</taxon>
        <taxon>Hyaloscypha</taxon>
    </lineage>
</organism>
<dbReference type="STRING" id="1745343.A0A2J6QLK5"/>
<accession>A0A2J6QLK5</accession>
<keyword evidence="3" id="KW-1185">Reference proteome</keyword>
<protein>
    <submittedName>
        <fullName evidence="2">Uncharacterized protein</fullName>
    </submittedName>
</protein>
<evidence type="ECO:0000256" key="1">
    <source>
        <dbReference type="SAM" id="MobiDB-lite"/>
    </source>
</evidence>
<name>A0A2J6QLK5_9HELO</name>